<evidence type="ECO:0000313" key="12">
    <source>
        <dbReference type="Proteomes" id="UP000013523"/>
    </source>
</evidence>
<keyword evidence="3 8" id="KW-0812">Transmembrane</keyword>
<dbReference type="Gene3D" id="1.20.1560.10">
    <property type="entry name" value="ABC transporter type 1, transmembrane domain"/>
    <property type="match status" value="1"/>
</dbReference>
<evidence type="ECO:0000256" key="8">
    <source>
        <dbReference type="SAM" id="Phobius"/>
    </source>
</evidence>
<dbReference type="PATRIC" id="fig|86416.3.peg.4591"/>
<feature type="domain" description="ABC transporter" evidence="9">
    <location>
        <begin position="351"/>
        <end position="585"/>
    </location>
</feature>
<feature type="transmembrane region" description="Helical" evidence="8">
    <location>
        <begin position="35"/>
        <end position="56"/>
    </location>
</feature>
<dbReference type="Proteomes" id="UP000013523">
    <property type="component" value="Chromosome"/>
</dbReference>
<dbReference type="Pfam" id="PF00664">
    <property type="entry name" value="ABC_membrane"/>
    <property type="match status" value="1"/>
</dbReference>
<dbReference type="CDD" id="cd18545">
    <property type="entry name" value="ABC_6TM_YknV_like"/>
    <property type="match status" value="1"/>
</dbReference>
<dbReference type="PROSITE" id="PS50893">
    <property type="entry name" value="ABC_TRANSPORTER_2"/>
    <property type="match status" value="1"/>
</dbReference>
<protein>
    <submittedName>
        <fullName evidence="11">ABC-type multidrug transport system, ATPase and permease component</fullName>
    </submittedName>
</protein>
<keyword evidence="6 8" id="KW-1133">Transmembrane helix</keyword>
<keyword evidence="4" id="KW-0547">Nucleotide-binding</keyword>
<evidence type="ECO:0000256" key="2">
    <source>
        <dbReference type="ARBA" id="ARBA00022448"/>
    </source>
</evidence>
<evidence type="ECO:0000259" key="10">
    <source>
        <dbReference type="PROSITE" id="PS50929"/>
    </source>
</evidence>
<dbReference type="EMBL" id="CP003261">
    <property type="protein sequence ID" value="AGK99292.1"/>
    <property type="molecule type" value="Genomic_DNA"/>
</dbReference>
<dbReference type="Pfam" id="PF00005">
    <property type="entry name" value="ABC_tran"/>
    <property type="match status" value="1"/>
</dbReference>
<dbReference type="SUPFAM" id="SSF52540">
    <property type="entry name" value="P-loop containing nucleoside triphosphate hydrolases"/>
    <property type="match status" value="1"/>
</dbReference>
<dbReference type="SUPFAM" id="SSF90123">
    <property type="entry name" value="ABC transporter transmembrane region"/>
    <property type="match status" value="1"/>
</dbReference>
<dbReference type="FunFam" id="3.40.50.300:FF:000287">
    <property type="entry name" value="Multidrug ABC transporter ATP-binding protein"/>
    <property type="match status" value="1"/>
</dbReference>
<dbReference type="HOGENOM" id="CLU_000604_84_3_9"/>
<accession>R4K7Y1</accession>
<feature type="transmembrane region" description="Helical" evidence="8">
    <location>
        <begin position="68"/>
        <end position="89"/>
    </location>
</feature>
<dbReference type="InterPro" id="IPR011527">
    <property type="entry name" value="ABC1_TM_dom"/>
</dbReference>
<evidence type="ECO:0000256" key="4">
    <source>
        <dbReference type="ARBA" id="ARBA00022741"/>
    </source>
</evidence>
<dbReference type="InterPro" id="IPR003439">
    <property type="entry name" value="ABC_transporter-like_ATP-bd"/>
</dbReference>
<feature type="transmembrane region" description="Helical" evidence="8">
    <location>
        <begin position="259"/>
        <end position="278"/>
    </location>
</feature>
<evidence type="ECO:0000313" key="11">
    <source>
        <dbReference type="EMBL" id="AGK99292.1"/>
    </source>
</evidence>
<dbReference type="RefSeq" id="WP_015617561.1">
    <property type="nucleotide sequence ID" value="NC_021182.1"/>
</dbReference>
<organism evidence="11 12">
    <name type="scientific">Clostridium pasteurianum BC1</name>
    <dbReference type="NCBI Taxonomy" id="86416"/>
    <lineage>
        <taxon>Bacteria</taxon>
        <taxon>Bacillati</taxon>
        <taxon>Bacillota</taxon>
        <taxon>Clostridia</taxon>
        <taxon>Eubacteriales</taxon>
        <taxon>Clostridiaceae</taxon>
        <taxon>Clostridium</taxon>
    </lineage>
</organism>
<dbReference type="STRING" id="86416.Clopa_4599"/>
<dbReference type="InterPro" id="IPR017871">
    <property type="entry name" value="ABC_transporter-like_CS"/>
</dbReference>
<dbReference type="InterPro" id="IPR003593">
    <property type="entry name" value="AAA+_ATPase"/>
</dbReference>
<dbReference type="Gene3D" id="3.40.50.300">
    <property type="entry name" value="P-loop containing nucleotide triphosphate hydrolases"/>
    <property type="match status" value="1"/>
</dbReference>
<dbReference type="eggNOG" id="COG1132">
    <property type="taxonomic scope" value="Bacteria"/>
</dbReference>
<keyword evidence="7 8" id="KW-0472">Membrane</keyword>
<dbReference type="PROSITE" id="PS50929">
    <property type="entry name" value="ABC_TM1F"/>
    <property type="match status" value="1"/>
</dbReference>
<keyword evidence="12" id="KW-1185">Reference proteome</keyword>
<evidence type="ECO:0000256" key="3">
    <source>
        <dbReference type="ARBA" id="ARBA00022692"/>
    </source>
</evidence>
<evidence type="ECO:0000259" key="9">
    <source>
        <dbReference type="PROSITE" id="PS50893"/>
    </source>
</evidence>
<dbReference type="SMART" id="SM00382">
    <property type="entry name" value="AAA"/>
    <property type="match status" value="1"/>
</dbReference>
<dbReference type="PANTHER" id="PTHR43394">
    <property type="entry name" value="ATP-DEPENDENT PERMEASE MDL1, MITOCHONDRIAL"/>
    <property type="match status" value="1"/>
</dbReference>
<evidence type="ECO:0000256" key="5">
    <source>
        <dbReference type="ARBA" id="ARBA00022840"/>
    </source>
</evidence>
<dbReference type="InterPro" id="IPR036640">
    <property type="entry name" value="ABC1_TM_sf"/>
</dbReference>
<dbReference type="KEGG" id="cpas:Clopa_4599"/>
<proteinExistence type="predicted"/>
<dbReference type="GO" id="GO:0015421">
    <property type="term" value="F:ABC-type oligopeptide transporter activity"/>
    <property type="evidence" value="ECO:0007669"/>
    <property type="project" value="TreeGrafter"/>
</dbReference>
<feature type="domain" description="ABC transmembrane type-1" evidence="10">
    <location>
        <begin position="36"/>
        <end position="318"/>
    </location>
</feature>
<evidence type="ECO:0000256" key="1">
    <source>
        <dbReference type="ARBA" id="ARBA00004651"/>
    </source>
</evidence>
<comment type="subcellular location">
    <subcellularLocation>
        <location evidence="1">Cell membrane</location>
        <topology evidence="1">Multi-pass membrane protein</topology>
    </subcellularLocation>
</comment>
<gene>
    <name evidence="11" type="ORF">Clopa_4599</name>
</gene>
<sequence>MAKNSVRQDENTNSISNKDLIFRLFDYLKPYKLKVFFILVLLIYVMICGLLNPYLMKLAIDKYISQKNLQGLVIIAIVMFILNFLSMIASAASIRMMAKVTNTVLLEIRQQLYKHIQKLSFSFFDNRPVGKILARVIGDVNSLQELFSTSITSFIPEILTLICVTFIMFYMNFQLALVSILVLPFLAITLFSIETISRKRWQIYRKKRSNLNAYTHEDFSGIRVIKGFAEEEKTSSNFLLFTKDMMNSFVKAVRLNDSFWPIVTLSSGVGTVLVFGYGVSLIKWGSMTIGTMVAFISYVSMFWRPIINISNFYNTLITNFAAGERIFEILDIEPDIIDIKNHIMPKIKGTVQFKNLTFSYDNHTNTLNNINFKINPGETIALVGSTGSGKTTIVNLISRFYDATKGEVLIDGKDVKNFTIESLRSQMGIMLQDTFLFSSTIRENIRYGKLDATDEEVIAAAKSANAHNFIINLEKGYDTEVNERGSRLSVGQRQLISFARALLANPRILILDEATSNIDTYTEKLVQEGIQKLLIGRTSFVIAHRLSTIRNADKIMVIDNGNIAEAGTHKELMKLKGLYHDLFMSQYKFLNEAN</sequence>
<dbReference type="PROSITE" id="PS00211">
    <property type="entry name" value="ABC_TRANSPORTER_1"/>
    <property type="match status" value="1"/>
</dbReference>
<dbReference type="GO" id="GO:0005524">
    <property type="term" value="F:ATP binding"/>
    <property type="evidence" value="ECO:0007669"/>
    <property type="project" value="UniProtKB-KW"/>
</dbReference>
<evidence type="ECO:0000256" key="6">
    <source>
        <dbReference type="ARBA" id="ARBA00022989"/>
    </source>
</evidence>
<dbReference type="InterPro" id="IPR039421">
    <property type="entry name" value="Type_1_exporter"/>
</dbReference>
<dbReference type="PANTHER" id="PTHR43394:SF1">
    <property type="entry name" value="ATP-BINDING CASSETTE SUB-FAMILY B MEMBER 10, MITOCHONDRIAL"/>
    <property type="match status" value="1"/>
</dbReference>
<dbReference type="InterPro" id="IPR027417">
    <property type="entry name" value="P-loop_NTPase"/>
</dbReference>
<keyword evidence="2" id="KW-0813">Transport</keyword>
<dbReference type="OrthoDB" id="9762778at2"/>
<feature type="transmembrane region" description="Helical" evidence="8">
    <location>
        <begin position="176"/>
        <end position="197"/>
    </location>
</feature>
<dbReference type="AlphaFoldDB" id="R4K7Y1"/>
<feature type="transmembrane region" description="Helical" evidence="8">
    <location>
        <begin position="151"/>
        <end position="170"/>
    </location>
</feature>
<keyword evidence="5" id="KW-0067">ATP-binding</keyword>
<name>R4K7Y1_CLOPA</name>
<dbReference type="GO" id="GO:0016887">
    <property type="term" value="F:ATP hydrolysis activity"/>
    <property type="evidence" value="ECO:0007669"/>
    <property type="project" value="InterPro"/>
</dbReference>
<reference evidence="11 12" key="1">
    <citation type="submission" date="2012-01" db="EMBL/GenBank/DDBJ databases">
        <title>Complete sequence of chromosome of Clostridium pasteurianum BC1.</title>
        <authorList>
            <consortium name="US DOE Joint Genome Institute"/>
            <person name="Lucas S."/>
            <person name="Han J."/>
            <person name="Lapidus A."/>
            <person name="Cheng J.-F."/>
            <person name="Goodwin L."/>
            <person name="Pitluck S."/>
            <person name="Peters L."/>
            <person name="Mikhailova N."/>
            <person name="Teshima H."/>
            <person name="Detter J.C."/>
            <person name="Han C."/>
            <person name="Tapia R."/>
            <person name="Land M."/>
            <person name="Hauser L."/>
            <person name="Kyrpides N."/>
            <person name="Ivanova N."/>
            <person name="Pagani I."/>
            <person name="Dunn J."/>
            <person name="Taghavi S."/>
            <person name="Francis A."/>
            <person name="van der Lelie D."/>
            <person name="Woyke T."/>
        </authorList>
    </citation>
    <scope>NUCLEOTIDE SEQUENCE [LARGE SCALE GENOMIC DNA]</scope>
    <source>
        <strain evidence="11 12">BC1</strain>
    </source>
</reference>
<evidence type="ECO:0000256" key="7">
    <source>
        <dbReference type="ARBA" id="ARBA00023136"/>
    </source>
</evidence>
<dbReference type="GO" id="GO:0005886">
    <property type="term" value="C:plasma membrane"/>
    <property type="evidence" value="ECO:0007669"/>
    <property type="project" value="UniProtKB-SubCell"/>
</dbReference>
<feature type="transmembrane region" description="Helical" evidence="8">
    <location>
        <begin position="284"/>
        <end position="303"/>
    </location>
</feature>